<dbReference type="Proteomes" id="UP000019380">
    <property type="component" value="Unassembled WGS sequence"/>
</dbReference>
<dbReference type="EMBL" id="CBXG010000016">
    <property type="protein sequence ID" value="CDM03669.1"/>
    <property type="molecule type" value="Genomic_DNA"/>
</dbReference>
<organism evidence="1 2">
    <name type="scientific">Bacteroides xylanisolvens SD CC 1b</name>
    <dbReference type="NCBI Taxonomy" id="702447"/>
    <lineage>
        <taxon>Bacteria</taxon>
        <taxon>Pseudomonadati</taxon>
        <taxon>Bacteroidota</taxon>
        <taxon>Bacteroidia</taxon>
        <taxon>Bacteroidales</taxon>
        <taxon>Bacteroidaceae</taxon>
        <taxon>Bacteroides</taxon>
    </lineage>
</organism>
<accession>W6P1V1</accession>
<name>W6P1V1_9BACE</name>
<reference evidence="1 2" key="1">
    <citation type="submission" date="2013-12" db="EMBL/GenBank/DDBJ databases">
        <title>Improved hybrid genome assemblies of Bacteroides xylanisolvens SD CC 1b and Bacteroides xylanisolvens SD CC 2a using Illumina and 454 Sequencing.</title>
        <authorList>
            <person name="Ramaraj T."/>
            <person name="Sundararajan A."/>
            <person name="Mudge J."/>
            <person name="Schilkey F.D."/>
            <person name="Delvecchio V."/>
            <person name="Donlon M."/>
            <person name="Ziemer C."/>
        </authorList>
    </citation>
    <scope>NUCLEOTIDE SEQUENCE [LARGE SCALE GENOMIC DNA]</scope>
</reference>
<comment type="caution">
    <text evidence="1">The sequence shown here is derived from an EMBL/GenBank/DDBJ whole genome shotgun (WGS) entry which is preliminary data.</text>
</comment>
<sequence>MIEAYEKNILDNSTNCNDPLFSNAVILFRQFGRNGEWGDG</sequence>
<evidence type="ECO:0000313" key="2">
    <source>
        <dbReference type="Proteomes" id="UP000019380"/>
    </source>
</evidence>
<evidence type="ECO:0000313" key="1">
    <source>
        <dbReference type="EMBL" id="CDM03669.1"/>
    </source>
</evidence>
<proteinExistence type="predicted"/>
<gene>
    <name evidence="1" type="ORF">BN890_12360</name>
</gene>
<protein>
    <submittedName>
        <fullName evidence="1">Uncharacterized protein</fullName>
    </submittedName>
</protein>
<dbReference type="AlphaFoldDB" id="W6P1V1"/>